<keyword evidence="4" id="KW-0804">Transcription</keyword>
<evidence type="ECO:0000313" key="6">
    <source>
        <dbReference type="EMBL" id="PVZ95793.1"/>
    </source>
</evidence>
<dbReference type="SUPFAM" id="SSF53850">
    <property type="entry name" value="Periplasmic binding protein-like II"/>
    <property type="match status" value="1"/>
</dbReference>
<dbReference type="GO" id="GO:0003700">
    <property type="term" value="F:DNA-binding transcription factor activity"/>
    <property type="evidence" value="ECO:0007669"/>
    <property type="project" value="InterPro"/>
</dbReference>
<organism evidence="6 7">
    <name type="scientific">Amnibacterium flavum</name>
    <dbReference type="NCBI Taxonomy" id="2173173"/>
    <lineage>
        <taxon>Bacteria</taxon>
        <taxon>Bacillati</taxon>
        <taxon>Actinomycetota</taxon>
        <taxon>Actinomycetes</taxon>
        <taxon>Micrococcales</taxon>
        <taxon>Microbacteriaceae</taxon>
        <taxon>Amnibacterium</taxon>
    </lineage>
</organism>
<reference evidence="6 7" key="1">
    <citation type="submission" date="2018-05" db="EMBL/GenBank/DDBJ databases">
        <title>Amnibacterium sp. M8JJ-5, whole genome shotgun sequence.</title>
        <authorList>
            <person name="Tuo L."/>
        </authorList>
    </citation>
    <scope>NUCLEOTIDE SEQUENCE [LARGE SCALE GENOMIC DNA]</scope>
    <source>
        <strain evidence="6 7">M8JJ-5</strain>
    </source>
</reference>
<keyword evidence="7" id="KW-1185">Reference proteome</keyword>
<evidence type="ECO:0000313" key="7">
    <source>
        <dbReference type="Proteomes" id="UP000244893"/>
    </source>
</evidence>
<dbReference type="PROSITE" id="PS50931">
    <property type="entry name" value="HTH_LYSR"/>
    <property type="match status" value="1"/>
</dbReference>
<evidence type="ECO:0000256" key="4">
    <source>
        <dbReference type="ARBA" id="ARBA00023163"/>
    </source>
</evidence>
<evidence type="ECO:0000256" key="2">
    <source>
        <dbReference type="ARBA" id="ARBA00023015"/>
    </source>
</evidence>
<dbReference type="FunFam" id="1.10.10.10:FF:000001">
    <property type="entry name" value="LysR family transcriptional regulator"/>
    <property type="match status" value="1"/>
</dbReference>
<dbReference type="Proteomes" id="UP000244893">
    <property type="component" value="Unassembled WGS sequence"/>
</dbReference>
<sequence>MDLRQLRHFVAVAELRSFTAAAGELHMSQPALSQSVARLEKELGCALLHRNKQNPGQGVLLTVAGETLLEEGRDLIAAAQRAEERTRRAGRTSSGVSLAMGFTSGTPQHLVAAALAAADGIDGVDVYPVELDWGHEHQAIVTGRADLAYLQYAEGTPVAGHTVTGLELLERVALVPTNHRLAHRGRVTLADLAGEAILDPGSAEGVPGYRDLWLGEPRPAGMPIGRIVGPPARTVQEMYSFVAAGRGMAIASKAVADQFQRDDVVALVVPDLASVEVGVARLVEDRRPPVRQVFDALSRLSRL</sequence>
<dbReference type="PANTHER" id="PTHR30346">
    <property type="entry name" value="TRANSCRIPTIONAL DUAL REGULATOR HCAR-RELATED"/>
    <property type="match status" value="1"/>
</dbReference>
<dbReference type="InterPro" id="IPR036388">
    <property type="entry name" value="WH-like_DNA-bd_sf"/>
</dbReference>
<dbReference type="GO" id="GO:0032993">
    <property type="term" value="C:protein-DNA complex"/>
    <property type="evidence" value="ECO:0007669"/>
    <property type="project" value="TreeGrafter"/>
</dbReference>
<dbReference type="OrthoDB" id="3636008at2"/>
<dbReference type="InterPro" id="IPR036390">
    <property type="entry name" value="WH_DNA-bd_sf"/>
</dbReference>
<accession>A0A2V1HT98</accession>
<dbReference type="PRINTS" id="PR00039">
    <property type="entry name" value="HTHLYSR"/>
</dbReference>
<name>A0A2V1HT98_9MICO</name>
<dbReference type="InterPro" id="IPR005119">
    <property type="entry name" value="LysR_subst-bd"/>
</dbReference>
<comment type="similarity">
    <text evidence="1">Belongs to the LysR transcriptional regulatory family.</text>
</comment>
<evidence type="ECO:0000256" key="1">
    <source>
        <dbReference type="ARBA" id="ARBA00009437"/>
    </source>
</evidence>
<dbReference type="Pfam" id="PF00126">
    <property type="entry name" value="HTH_1"/>
    <property type="match status" value="1"/>
</dbReference>
<evidence type="ECO:0000259" key="5">
    <source>
        <dbReference type="PROSITE" id="PS50931"/>
    </source>
</evidence>
<keyword evidence="2" id="KW-0805">Transcription regulation</keyword>
<proteinExistence type="inferred from homology"/>
<dbReference type="Pfam" id="PF03466">
    <property type="entry name" value="LysR_substrate"/>
    <property type="match status" value="1"/>
</dbReference>
<dbReference type="Gene3D" id="3.40.190.10">
    <property type="entry name" value="Periplasmic binding protein-like II"/>
    <property type="match status" value="2"/>
</dbReference>
<protein>
    <recommendedName>
        <fullName evidence="5">HTH lysR-type domain-containing protein</fullName>
    </recommendedName>
</protein>
<dbReference type="AlphaFoldDB" id="A0A2V1HT98"/>
<dbReference type="EMBL" id="QEOP01000001">
    <property type="protein sequence ID" value="PVZ95793.1"/>
    <property type="molecule type" value="Genomic_DNA"/>
</dbReference>
<dbReference type="Gene3D" id="1.10.10.10">
    <property type="entry name" value="Winged helix-like DNA-binding domain superfamily/Winged helix DNA-binding domain"/>
    <property type="match status" value="1"/>
</dbReference>
<gene>
    <name evidence="6" type="ORF">DDQ50_04795</name>
</gene>
<comment type="caution">
    <text evidence="6">The sequence shown here is derived from an EMBL/GenBank/DDBJ whole genome shotgun (WGS) entry which is preliminary data.</text>
</comment>
<evidence type="ECO:0000256" key="3">
    <source>
        <dbReference type="ARBA" id="ARBA00023125"/>
    </source>
</evidence>
<dbReference type="RefSeq" id="WP_116755527.1">
    <property type="nucleotide sequence ID" value="NZ_JBHUEX010000001.1"/>
</dbReference>
<dbReference type="GO" id="GO:0003677">
    <property type="term" value="F:DNA binding"/>
    <property type="evidence" value="ECO:0007669"/>
    <property type="project" value="UniProtKB-KW"/>
</dbReference>
<feature type="domain" description="HTH lysR-type" evidence="5">
    <location>
        <begin position="1"/>
        <end position="62"/>
    </location>
</feature>
<keyword evidence="3" id="KW-0238">DNA-binding</keyword>
<dbReference type="InterPro" id="IPR000847">
    <property type="entry name" value="LysR_HTH_N"/>
</dbReference>
<dbReference type="SUPFAM" id="SSF46785">
    <property type="entry name" value="Winged helix' DNA-binding domain"/>
    <property type="match status" value="1"/>
</dbReference>
<dbReference type="PANTHER" id="PTHR30346:SF0">
    <property type="entry name" value="HCA OPERON TRANSCRIPTIONAL ACTIVATOR HCAR"/>
    <property type="match status" value="1"/>
</dbReference>